<dbReference type="Gene3D" id="1.10.510.10">
    <property type="entry name" value="Transferase(Phosphotransferase) domain 1"/>
    <property type="match status" value="1"/>
</dbReference>
<dbReference type="PROSITE" id="PS50011">
    <property type="entry name" value="PROTEIN_KINASE_DOM"/>
    <property type="match status" value="1"/>
</dbReference>
<proteinExistence type="predicted"/>
<dbReference type="SMART" id="SM00220">
    <property type="entry name" value="S_TKc"/>
    <property type="match status" value="1"/>
</dbReference>
<dbReference type="SUPFAM" id="SSF56112">
    <property type="entry name" value="Protein kinase-like (PK-like)"/>
    <property type="match status" value="1"/>
</dbReference>
<dbReference type="InterPro" id="IPR011009">
    <property type="entry name" value="Kinase-like_dom_sf"/>
</dbReference>
<evidence type="ECO:0000313" key="10">
    <source>
        <dbReference type="Proteomes" id="UP000619265"/>
    </source>
</evidence>
<organism evidence="9 10">
    <name type="scientific">Juglans regia</name>
    <name type="common">English walnut</name>
    <dbReference type="NCBI Taxonomy" id="51240"/>
    <lineage>
        <taxon>Eukaryota</taxon>
        <taxon>Viridiplantae</taxon>
        <taxon>Streptophyta</taxon>
        <taxon>Embryophyta</taxon>
        <taxon>Tracheophyta</taxon>
        <taxon>Spermatophyta</taxon>
        <taxon>Magnoliopsida</taxon>
        <taxon>eudicotyledons</taxon>
        <taxon>Gunneridae</taxon>
        <taxon>Pentapetalae</taxon>
        <taxon>rosids</taxon>
        <taxon>fabids</taxon>
        <taxon>Fagales</taxon>
        <taxon>Juglandaceae</taxon>
        <taxon>Juglans</taxon>
    </lineage>
</organism>
<dbReference type="EMBL" id="LIHL02000006">
    <property type="protein sequence ID" value="KAF5469583.1"/>
    <property type="molecule type" value="Genomic_DNA"/>
</dbReference>
<keyword evidence="5" id="KW-0067">ATP-binding</keyword>
<dbReference type="CDD" id="cd14066">
    <property type="entry name" value="STKc_IRAK"/>
    <property type="match status" value="1"/>
</dbReference>
<dbReference type="FunFam" id="1.10.510.10:FF:001964">
    <property type="entry name" value="Uncharacterized protein"/>
    <property type="match status" value="1"/>
</dbReference>
<dbReference type="InterPro" id="IPR029070">
    <property type="entry name" value="Chitinase_insertion_sf"/>
</dbReference>
<dbReference type="GO" id="GO:0005975">
    <property type="term" value="P:carbohydrate metabolic process"/>
    <property type="evidence" value="ECO:0007669"/>
    <property type="project" value="InterPro"/>
</dbReference>
<dbReference type="PANTHER" id="PTHR27002:SF1038">
    <property type="entry name" value="G-TYPE LECTIN S-RECEPTOR-LIKE SERINE_THREONINE-PROTEIN KINASE CES101"/>
    <property type="match status" value="1"/>
</dbReference>
<dbReference type="InterPro" id="IPR001245">
    <property type="entry name" value="Ser-Thr/Tyr_kinase_cat_dom"/>
</dbReference>
<dbReference type="FunFam" id="3.30.200.20:FF:000951">
    <property type="entry name" value="Uncharacterized protein"/>
    <property type="match status" value="1"/>
</dbReference>
<dbReference type="InterPro" id="IPR001223">
    <property type="entry name" value="Glyco_hydro18_cat"/>
</dbReference>
<keyword evidence="2" id="KW-0808">Transferase</keyword>
<evidence type="ECO:0000259" key="8">
    <source>
        <dbReference type="PROSITE" id="PS51910"/>
    </source>
</evidence>
<dbReference type="CDD" id="cd02879">
    <property type="entry name" value="GH18_plant_chitinase_class_V"/>
    <property type="match status" value="1"/>
</dbReference>
<dbReference type="Proteomes" id="UP000619265">
    <property type="component" value="Unassembled WGS sequence"/>
</dbReference>
<dbReference type="GO" id="GO:0008061">
    <property type="term" value="F:chitin binding"/>
    <property type="evidence" value="ECO:0007669"/>
    <property type="project" value="InterPro"/>
</dbReference>
<accession>A0A833XLY9</accession>
<evidence type="ECO:0000256" key="3">
    <source>
        <dbReference type="ARBA" id="ARBA00022741"/>
    </source>
</evidence>
<dbReference type="Pfam" id="PF07714">
    <property type="entry name" value="PK_Tyr_Ser-Thr"/>
    <property type="match status" value="1"/>
</dbReference>
<evidence type="ECO:0000256" key="6">
    <source>
        <dbReference type="SAM" id="SignalP"/>
    </source>
</evidence>
<dbReference type="SMART" id="SM00636">
    <property type="entry name" value="Glyco_18"/>
    <property type="match status" value="1"/>
</dbReference>
<feature type="chain" id="PRO_5032722065" evidence="6">
    <location>
        <begin position="24"/>
        <end position="719"/>
    </location>
</feature>
<name>A0A833XLY9_JUGRE</name>
<evidence type="ECO:0000256" key="2">
    <source>
        <dbReference type="ARBA" id="ARBA00022679"/>
    </source>
</evidence>
<sequence length="719" mass="80636">MVSKTIVVVFLMFLSLELKPSGAQTWVKAGYWYYGSEFPISDINSALFSHLICAFADLNSSSYEVSIPSAREKNFSTFTETVKKKNPSITTLLSIAGANASDTTLSLMVSNASFRKSFIDSSIRIARDYGFQGLDLSWVSAKTTSDMTYMESLFQEWRDSVNLEAKINSSLKELILTAAVRYTPFVEGASYPVDTIRICLNWVHVNAFDYHAPNWSNITGAHAALYDPTSQSNTDYGIGEWIRLGLSASQLVLGLPFYGYAWTLKNPDDSAIGAPATGPAFPDGGPMSYKDIKDYIQQHRAVVMYNDTYVVKYGIVLGSTWIGFDDVEVVKIKVSYAKEKKLRGYFVWQVAQDDNWELSRAAKEPEAQVNNIVTAGNIHNNVPDLQIFSYADIEMATSAFSFENKLGEGGYGPVYKGILENGQEIAVKKLSKTSTQGFEEFKNEVILTAKLQHVNLARVLGFCIERVEQMLIYEYMPNKSLDFYLFDPARQFLLDWSKRVQVIEGITQGLLYLQEYSRLRVIHRDLKASNILLDNEMKPKISDFGMAKIFAKDEHEANTDRIVGTYGYIPPEYARQGLYSTKYDVYSFGVLLLQIISGKKNACCYGQEEDLNLLDYAYELWKSGKGVELMDPSLDDAFSSCKLITCLQTALLCVQENASDRPSMSKVFSMLRGETAALTVPKMPAFSTKKNEDHEGNKSDLQQENCSINDMTISQVVAR</sequence>
<dbReference type="Pfam" id="PF00704">
    <property type="entry name" value="Glyco_hydro_18"/>
    <property type="match status" value="1"/>
</dbReference>
<evidence type="ECO:0000256" key="1">
    <source>
        <dbReference type="ARBA" id="ARBA00022527"/>
    </source>
</evidence>
<dbReference type="FunFam" id="3.10.50.10:FF:000015">
    <property type="entry name" value="Chitotriosidase-1"/>
    <property type="match status" value="1"/>
</dbReference>
<evidence type="ECO:0000256" key="5">
    <source>
        <dbReference type="ARBA" id="ARBA00022840"/>
    </source>
</evidence>
<dbReference type="SMR" id="A0A833XLY9"/>
<evidence type="ECO:0000256" key="4">
    <source>
        <dbReference type="ARBA" id="ARBA00022777"/>
    </source>
</evidence>
<keyword evidence="1" id="KW-0723">Serine/threonine-protein kinase</keyword>
<dbReference type="Gene3D" id="3.20.20.80">
    <property type="entry name" value="Glycosidases"/>
    <property type="match status" value="1"/>
</dbReference>
<keyword evidence="3" id="KW-0547">Nucleotide-binding</keyword>
<dbReference type="InterPro" id="IPR017853">
    <property type="entry name" value="GH"/>
</dbReference>
<dbReference type="Gene3D" id="3.10.50.10">
    <property type="match status" value="1"/>
</dbReference>
<protein>
    <submittedName>
        <fullName evidence="9">Uncharacterized protein</fullName>
    </submittedName>
</protein>
<dbReference type="GO" id="GO:0004674">
    <property type="term" value="F:protein serine/threonine kinase activity"/>
    <property type="evidence" value="ECO:0007669"/>
    <property type="project" value="UniProtKB-KW"/>
</dbReference>
<feature type="domain" description="Protein kinase" evidence="7">
    <location>
        <begin position="400"/>
        <end position="686"/>
    </location>
</feature>
<feature type="signal peptide" evidence="6">
    <location>
        <begin position="1"/>
        <end position="23"/>
    </location>
</feature>
<dbReference type="AlphaFoldDB" id="A0A833XLY9"/>
<dbReference type="InterPro" id="IPR011583">
    <property type="entry name" value="Chitinase_II/V-like_cat"/>
</dbReference>
<dbReference type="GO" id="GO:0005524">
    <property type="term" value="F:ATP binding"/>
    <property type="evidence" value="ECO:0007669"/>
    <property type="project" value="UniProtKB-KW"/>
</dbReference>
<reference evidence="9" key="1">
    <citation type="submission" date="2015-10" db="EMBL/GenBank/DDBJ databases">
        <authorList>
            <person name="Martinez-Garcia P.J."/>
            <person name="Crepeau M.W."/>
            <person name="Puiu D."/>
            <person name="Gonzalez-Ibeas D."/>
            <person name="Whalen J."/>
            <person name="Stevens K."/>
            <person name="Paul R."/>
            <person name="Butterfield T."/>
            <person name="Britton M."/>
            <person name="Reagan R."/>
            <person name="Chakraborty S."/>
            <person name="Walawage S.L."/>
            <person name="Vasquez-Gross H.A."/>
            <person name="Cardeno C."/>
            <person name="Famula R."/>
            <person name="Pratt K."/>
            <person name="Kuruganti S."/>
            <person name="Aradhya M.K."/>
            <person name="Leslie C.A."/>
            <person name="Dandekar A.M."/>
            <person name="Salzberg S.L."/>
            <person name="Wegrzyn J.L."/>
            <person name="Langley C.H."/>
            <person name="Neale D.B."/>
        </authorList>
    </citation>
    <scope>NUCLEOTIDE SEQUENCE</scope>
    <source>
        <tissue evidence="9">Leaves</tissue>
    </source>
</reference>
<comment type="caution">
    <text evidence="9">The sequence shown here is derived from an EMBL/GenBank/DDBJ whole genome shotgun (WGS) entry which is preliminary data.</text>
</comment>
<evidence type="ECO:0000259" key="7">
    <source>
        <dbReference type="PROSITE" id="PS50011"/>
    </source>
</evidence>
<dbReference type="InterPro" id="IPR000719">
    <property type="entry name" value="Prot_kinase_dom"/>
</dbReference>
<dbReference type="PROSITE" id="PS00108">
    <property type="entry name" value="PROTEIN_KINASE_ST"/>
    <property type="match status" value="1"/>
</dbReference>
<dbReference type="SUPFAM" id="SSF54556">
    <property type="entry name" value="Chitinase insertion domain"/>
    <property type="match status" value="1"/>
</dbReference>
<dbReference type="PROSITE" id="PS51910">
    <property type="entry name" value="GH18_2"/>
    <property type="match status" value="1"/>
</dbReference>
<keyword evidence="6" id="KW-0732">Signal</keyword>
<dbReference type="PANTHER" id="PTHR27002">
    <property type="entry name" value="RECEPTOR-LIKE SERINE/THREONINE-PROTEIN KINASE SD1-8"/>
    <property type="match status" value="1"/>
</dbReference>
<dbReference type="Gene3D" id="3.30.200.20">
    <property type="entry name" value="Phosphorylase Kinase, domain 1"/>
    <property type="match status" value="1"/>
</dbReference>
<dbReference type="InterPro" id="IPR008271">
    <property type="entry name" value="Ser/Thr_kinase_AS"/>
</dbReference>
<gene>
    <name evidence="9" type="ORF">F2P56_013646</name>
</gene>
<evidence type="ECO:0000313" key="9">
    <source>
        <dbReference type="EMBL" id="KAF5469583.1"/>
    </source>
</evidence>
<feature type="domain" description="GH18" evidence="8">
    <location>
        <begin position="26"/>
        <end position="369"/>
    </location>
</feature>
<dbReference type="SUPFAM" id="SSF51445">
    <property type="entry name" value="(Trans)glycosidases"/>
    <property type="match status" value="1"/>
</dbReference>
<reference evidence="9" key="2">
    <citation type="submission" date="2020-03" db="EMBL/GenBank/DDBJ databases">
        <title>Walnut 2.0.</title>
        <authorList>
            <person name="Marrano A."/>
            <person name="Britton M."/>
            <person name="Zimin A.V."/>
            <person name="Zaini P.A."/>
            <person name="Workman R."/>
            <person name="Puiu D."/>
            <person name="Bianco L."/>
            <person name="Allen B.J."/>
            <person name="Troggio M."/>
            <person name="Leslie C.A."/>
            <person name="Timp W."/>
            <person name="Dendekar A."/>
            <person name="Salzberg S.L."/>
            <person name="Neale D.B."/>
        </authorList>
    </citation>
    <scope>NUCLEOTIDE SEQUENCE</scope>
    <source>
        <tissue evidence="9">Leaves</tissue>
    </source>
</reference>
<keyword evidence="4" id="KW-0418">Kinase</keyword>
<dbReference type="Gramene" id="Jr06_19820_p1">
    <property type="protein sequence ID" value="cds.Jr06_19820_p1"/>
    <property type="gene ID" value="Jr06_19820"/>
</dbReference>